<gene>
    <name evidence="2" type="ORF">ENO10_01300</name>
</gene>
<reference evidence="2" key="1">
    <citation type="journal article" date="2020" name="mSystems">
        <title>Genome- and Community-Level Interaction Insights into Carbon Utilization and Element Cycling Functions of Hydrothermarchaeota in Hydrothermal Sediment.</title>
        <authorList>
            <person name="Zhou Z."/>
            <person name="Liu Y."/>
            <person name="Xu W."/>
            <person name="Pan J."/>
            <person name="Luo Z.H."/>
            <person name="Li M."/>
        </authorList>
    </citation>
    <scope>NUCLEOTIDE SEQUENCE [LARGE SCALE GENOMIC DNA]</scope>
    <source>
        <strain evidence="2">SpSt-1235</strain>
    </source>
</reference>
<feature type="chain" id="PRO_5027914556" evidence="1">
    <location>
        <begin position="28"/>
        <end position="77"/>
    </location>
</feature>
<feature type="signal peptide" evidence="1">
    <location>
        <begin position="1"/>
        <end position="27"/>
    </location>
</feature>
<dbReference type="EMBL" id="DSEE01000097">
    <property type="protein sequence ID" value="HER39839.1"/>
    <property type="molecule type" value="Genomic_DNA"/>
</dbReference>
<evidence type="ECO:0000256" key="1">
    <source>
        <dbReference type="SAM" id="SignalP"/>
    </source>
</evidence>
<dbReference type="PROSITE" id="PS51257">
    <property type="entry name" value="PROKAR_LIPOPROTEIN"/>
    <property type="match status" value="1"/>
</dbReference>
<organism evidence="2">
    <name type="scientific">Salinimicrobium catena</name>
    <dbReference type="NCBI Taxonomy" id="390640"/>
    <lineage>
        <taxon>Bacteria</taxon>
        <taxon>Pseudomonadati</taxon>
        <taxon>Bacteroidota</taxon>
        <taxon>Flavobacteriia</taxon>
        <taxon>Flavobacteriales</taxon>
        <taxon>Flavobacteriaceae</taxon>
        <taxon>Salinimicrobium</taxon>
    </lineage>
</organism>
<name>A0A7C2M7K1_9FLAO</name>
<dbReference type="AlphaFoldDB" id="A0A7C2M7K1"/>
<proteinExistence type="predicted"/>
<comment type="caution">
    <text evidence="2">The sequence shown here is derived from an EMBL/GenBank/DDBJ whole genome shotgun (WGS) entry which is preliminary data.</text>
</comment>
<keyword evidence="1" id="KW-0732">Signal</keyword>
<feature type="non-terminal residue" evidence="2">
    <location>
        <position position="77"/>
    </location>
</feature>
<protein>
    <submittedName>
        <fullName evidence="2">Uncharacterized protein</fullName>
    </submittedName>
</protein>
<evidence type="ECO:0000313" key="2">
    <source>
        <dbReference type="EMBL" id="HER39839.1"/>
    </source>
</evidence>
<dbReference type="Proteomes" id="UP000885753">
    <property type="component" value="Unassembled WGS sequence"/>
</dbReference>
<accession>A0A7C2M7K1</accession>
<sequence>MKSKLNILLVLTLSFFGSSMFSQGCEAEEPGSSANDSINGPTINIFGYLQPQYDYYFTDGDQENTIRFKRARIGVRG</sequence>